<feature type="compositionally biased region" description="Basic residues" evidence="1">
    <location>
        <begin position="35"/>
        <end position="48"/>
    </location>
</feature>
<dbReference type="EMBL" id="JAGTTL010000007">
    <property type="protein sequence ID" value="KAK6319825.1"/>
    <property type="molecule type" value="Genomic_DNA"/>
</dbReference>
<evidence type="ECO:0000256" key="1">
    <source>
        <dbReference type="SAM" id="MobiDB-lite"/>
    </source>
</evidence>
<keyword evidence="3" id="KW-1185">Reference proteome</keyword>
<proteinExistence type="predicted"/>
<sequence>MLSVLLGSKHKETIDFKSNQPQDSQESRGKERGGHRLASKRGRHVRHGGQKESLMLDKISDDYQGQQKVRDN</sequence>
<dbReference type="Proteomes" id="UP001356427">
    <property type="component" value="Unassembled WGS sequence"/>
</dbReference>
<feature type="compositionally biased region" description="Basic and acidic residues" evidence="1">
    <location>
        <begin position="25"/>
        <end position="34"/>
    </location>
</feature>
<feature type="compositionally biased region" description="Polar residues" evidence="1">
    <location>
        <begin position="63"/>
        <end position="72"/>
    </location>
</feature>
<evidence type="ECO:0000313" key="2">
    <source>
        <dbReference type="EMBL" id="KAK6319825.1"/>
    </source>
</evidence>
<dbReference type="AlphaFoldDB" id="A0AAN8M8Q1"/>
<evidence type="ECO:0000313" key="3">
    <source>
        <dbReference type="Proteomes" id="UP001356427"/>
    </source>
</evidence>
<comment type="caution">
    <text evidence="2">The sequence shown here is derived from an EMBL/GenBank/DDBJ whole genome shotgun (WGS) entry which is preliminary data.</text>
</comment>
<accession>A0AAN8M8Q1</accession>
<reference evidence="2 3" key="1">
    <citation type="submission" date="2021-04" db="EMBL/GenBank/DDBJ databases">
        <authorList>
            <person name="De Guttry C."/>
            <person name="Zahm M."/>
            <person name="Klopp C."/>
            <person name="Cabau C."/>
            <person name="Louis A."/>
            <person name="Berthelot C."/>
            <person name="Parey E."/>
            <person name="Roest Crollius H."/>
            <person name="Montfort J."/>
            <person name="Robinson-Rechavi M."/>
            <person name="Bucao C."/>
            <person name="Bouchez O."/>
            <person name="Gislard M."/>
            <person name="Lluch J."/>
            <person name="Milhes M."/>
            <person name="Lampietro C."/>
            <person name="Lopez Roques C."/>
            <person name="Donnadieu C."/>
            <person name="Braasch I."/>
            <person name="Desvignes T."/>
            <person name="Postlethwait J."/>
            <person name="Bobe J."/>
            <person name="Wedekind C."/>
            <person name="Guiguen Y."/>
        </authorList>
    </citation>
    <scope>NUCLEOTIDE SEQUENCE [LARGE SCALE GENOMIC DNA]</scope>
    <source>
        <strain evidence="2">Cs_M1</strain>
        <tissue evidence="2">Blood</tissue>
    </source>
</reference>
<organism evidence="2 3">
    <name type="scientific">Coregonus suidteri</name>
    <dbReference type="NCBI Taxonomy" id="861788"/>
    <lineage>
        <taxon>Eukaryota</taxon>
        <taxon>Metazoa</taxon>
        <taxon>Chordata</taxon>
        <taxon>Craniata</taxon>
        <taxon>Vertebrata</taxon>
        <taxon>Euteleostomi</taxon>
        <taxon>Actinopterygii</taxon>
        <taxon>Neopterygii</taxon>
        <taxon>Teleostei</taxon>
        <taxon>Protacanthopterygii</taxon>
        <taxon>Salmoniformes</taxon>
        <taxon>Salmonidae</taxon>
        <taxon>Coregoninae</taxon>
        <taxon>Coregonus</taxon>
    </lineage>
</organism>
<name>A0AAN8M8Q1_9TELE</name>
<feature type="region of interest" description="Disordered" evidence="1">
    <location>
        <begin position="1"/>
        <end position="72"/>
    </location>
</feature>
<protein>
    <submittedName>
        <fullName evidence="2">Uncharacterized protein</fullName>
    </submittedName>
</protein>
<gene>
    <name evidence="2" type="ORF">J4Q44_G00089320</name>
</gene>